<evidence type="ECO:0000313" key="1">
    <source>
        <dbReference type="EMBL" id="KAL0059098.1"/>
    </source>
</evidence>
<accession>A0ABR2ZCS2</accession>
<proteinExistence type="predicted"/>
<gene>
    <name evidence="1" type="ORF">AAF712_014199</name>
</gene>
<protein>
    <recommendedName>
        <fullName evidence="3">Reverse transcriptase domain-containing protein</fullName>
    </recommendedName>
</protein>
<comment type="caution">
    <text evidence="1">The sequence shown here is derived from an EMBL/GenBank/DDBJ whole genome shotgun (WGS) entry which is preliminary data.</text>
</comment>
<organism evidence="1 2">
    <name type="scientific">Marasmius tenuissimus</name>
    <dbReference type="NCBI Taxonomy" id="585030"/>
    <lineage>
        <taxon>Eukaryota</taxon>
        <taxon>Fungi</taxon>
        <taxon>Dikarya</taxon>
        <taxon>Basidiomycota</taxon>
        <taxon>Agaricomycotina</taxon>
        <taxon>Agaricomycetes</taxon>
        <taxon>Agaricomycetidae</taxon>
        <taxon>Agaricales</taxon>
        <taxon>Marasmiineae</taxon>
        <taxon>Marasmiaceae</taxon>
        <taxon>Marasmius</taxon>
    </lineage>
</organism>
<dbReference type="EMBL" id="JBBXMP010000250">
    <property type="protein sequence ID" value="KAL0059098.1"/>
    <property type="molecule type" value="Genomic_DNA"/>
</dbReference>
<name>A0ABR2ZCS2_9AGAR</name>
<dbReference type="Gene3D" id="2.40.70.10">
    <property type="entry name" value="Acid Proteases"/>
    <property type="match status" value="1"/>
</dbReference>
<dbReference type="Proteomes" id="UP001437256">
    <property type="component" value="Unassembled WGS sequence"/>
</dbReference>
<evidence type="ECO:0000313" key="2">
    <source>
        <dbReference type="Proteomes" id="UP001437256"/>
    </source>
</evidence>
<keyword evidence="2" id="KW-1185">Reference proteome</keyword>
<dbReference type="InterPro" id="IPR021109">
    <property type="entry name" value="Peptidase_aspartic_dom_sf"/>
</dbReference>
<evidence type="ECO:0008006" key="3">
    <source>
        <dbReference type="Google" id="ProtNLM"/>
    </source>
</evidence>
<sequence>MRIHASEGSHHTEDIEFYVADIGDSDLILGTDWLKKHNPNIDWGKHAISLDRCPNNCDLKNPPIVNINTQKTGKPQPVNKIAGSQRMVKQKHSHTPTLNEELQQLMEERREAKKLPHVLYTEDEEERFQVPEEWEGQTIALILGKIPCEYEEMYQETPRSIRAAFTRSQQLAEEQHHNR</sequence>
<reference evidence="1 2" key="1">
    <citation type="submission" date="2024-05" db="EMBL/GenBank/DDBJ databases">
        <title>A draft genome resource for the thread blight pathogen Marasmius tenuissimus strain MS-2.</title>
        <authorList>
            <person name="Yulfo-Soto G.E."/>
            <person name="Baruah I.K."/>
            <person name="Amoako-Attah I."/>
            <person name="Bukari Y."/>
            <person name="Meinhardt L.W."/>
            <person name="Bailey B.A."/>
            <person name="Cohen S.P."/>
        </authorList>
    </citation>
    <scope>NUCLEOTIDE SEQUENCE [LARGE SCALE GENOMIC DNA]</scope>
    <source>
        <strain evidence="1 2">MS-2</strain>
    </source>
</reference>